<comment type="function">
    <text evidence="2">Accessory subunit of the mitochondrial membrane respiratory chain NADH dehydrogenase (Complex I), that is believed not to be involved in catalysis. Complex I functions in the transfer of electrons from NADH to the respiratory chain. The immediate electron acceptor for the enzyme is believed to be ubiquinone.</text>
</comment>
<protein>
    <recommendedName>
        <fullName evidence="2">NADH dehydrogenase [ubiquinone] 1 alpha subcomplex subunit</fullName>
    </recommendedName>
</protein>
<dbReference type="InterPro" id="IPR007763">
    <property type="entry name" value="NDUFA12"/>
</dbReference>
<dbReference type="PANTHER" id="PTHR12910">
    <property type="entry name" value="NADH-UBIQUINONE OXIDOREDUCTASE SUBUNIT B17.2"/>
    <property type="match status" value="1"/>
</dbReference>
<evidence type="ECO:0000313" key="3">
    <source>
        <dbReference type="EMBL" id="QWU86198.1"/>
    </source>
</evidence>
<dbReference type="PANTHER" id="PTHR12910:SF2">
    <property type="entry name" value="NADH DEHYDROGENASE [UBIQUINONE] 1 ALPHA SUBCOMPLEX SUBUNIT 12"/>
    <property type="match status" value="1"/>
</dbReference>
<keyword evidence="2" id="KW-0679">Respiratory chain</keyword>
<dbReference type="EMBL" id="CP076661">
    <property type="protein sequence ID" value="QWU86198.1"/>
    <property type="molecule type" value="Genomic_DNA"/>
</dbReference>
<keyword evidence="2" id="KW-0472">Membrane</keyword>
<evidence type="ECO:0000256" key="1">
    <source>
        <dbReference type="ARBA" id="ARBA00007355"/>
    </source>
</evidence>
<proteinExistence type="inferred from homology"/>
<keyword evidence="2" id="KW-0249">Electron transport</keyword>
<accession>A0ABX8I181</accession>
<name>A0ABX8I181_9ASCO</name>
<comment type="subcellular location">
    <subcellularLocation>
        <location evidence="2">Mitochondrion inner membrane</location>
        <topology evidence="2">Peripheral membrane protein</topology>
        <orientation evidence="2">Matrix side</orientation>
    </subcellularLocation>
</comment>
<dbReference type="Pfam" id="PF05071">
    <property type="entry name" value="NDUFA12"/>
    <property type="match status" value="1"/>
</dbReference>
<evidence type="ECO:0000313" key="4">
    <source>
        <dbReference type="Proteomes" id="UP000825434"/>
    </source>
</evidence>
<comment type="similarity">
    <text evidence="1 2">Belongs to the complex I NDUFA12 subunit family.</text>
</comment>
<keyword evidence="2" id="KW-0496">Mitochondrion</keyword>
<reference evidence="3 4" key="1">
    <citation type="submission" date="2021-06" db="EMBL/GenBank/DDBJ databases">
        <title>Candida outbreak in Lebanon.</title>
        <authorList>
            <person name="Finianos M."/>
        </authorList>
    </citation>
    <scope>NUCLEOTIDE SEQUENCE [LARGE SCALE GENOMIC DNA]</scope>
    <source>
        <strain evidence="3">CA3LBN</strain>
    </source>
</reference>
<evidence type="ECO:0000256" key="2">
    <source>
        <dbReference type="RuleBase" id="RU363103"/>
    </source>
</evidence>
<keyword evidence="2" id="KW-0999">Mitochondrion inner membrane</keyword>
<keyword evidence="4" id="KW-1185">Reference proteome</keyword>
<dbReference type="Proteomes" id="UP000825434">
    <property type="component" value="Chromosome 1"/>
</dbReference>
<gene>
    <name evidence="3" type="ORF">CA3LBN_000416</name>
</gene>
<keyword evidence="2" id="KW-0813">Transport</keyword>
<organism evidence="3 4">
    <name type="scientific">Candidozyma haemuli</name>
    <dbReference type="NCBI Taxonomy" id="45357"/>
    <lineage>
        <taxon>Eukaryota</taxon>
        <taxon>Fungi</taxon>
        <taxon>Dikarya</taxon>
        <taxon>Ascomycota</taxon>
        <taxon>Saccharomycotina</taxon>
        <taxon>Pichiomycetes</taxon>
        <taxon>Metschnikowiaceae</taxon>
        <taxon>Candidozyma</taxon>
    </lineage>
</organism>
<sequence length="248" mass="28836">MSLLLPSLQDRYGALGHVDVREWFKEQAYRTNRTKTTSDGLLVVPGFFAQSDQNTDDVEFNYAFNNIGRLKPADLIEEVKDFNRNAQPNEVYKLITYARHSQGFHNPLDMSTSIIRTIKNIYHSGFKRAAWQIHSHNDTKRGWLVGTDDWGNKYYETDVPEEIHMRTRWVEYNDWNVDMSNVEPGWHYWLGYGTNTPPNRLPEDQAASRAYPLKKHQGNVTNTSGAFVTYNTAKPKHQAWAPEVRERV</sequence>